<dbReference type="SMART" id="SM00330">
    <property type="entry name" value="PIPKc"/>
    <property type="match status" value="1"/>
</dbReference>
<evidence type="ECO:0000256" key="4">
    <source>
        <dbReference type="SAM" id="MobiDB-lite"/>
    </source>
</evidence>
<protein>
    <recommendedName>
        <fullName evidence="1">1-phosphatidylinositol-4-phosphate 5-kinase</fullName>
        <ecNumber evidence="1">2.7.1.68</ecNumber>
    </recommendedName>
</protein>
<comment type="caution">
    <text evidence="6">The sequence shown here is derived from an EMBL/GenBank/DDBJ whole genome shotgun (WGS) entry which is preliminary data.</text>
</comment>
<feature type="compositionally biased region" description="Low complexity" evidence="4">
    <location>
        <begin position="806"/>
        <end position="815"/>
    </location>
</feature>
<feature type="region of interest" description="Disordered" evidence="4">
    <location>
        <begin position="1033"/>
        <end position="1091"/>
    </location>
</feature>
<dbReference type="InterPro" id="IPR027483">
    <property type="entry name" value="PInositol-4-P-4/5-kinase_C_sf"/>
</dbReference>
<proteinExistence type="predicted"/>
<evidence type="ECO:0000313" key="6">
    <source>
        <dbReference type="EMBL" id="KAK9868988.1"/>
    </source>
</evidence>
<dbReference type="InterPro" id="IPR002498">
    <property type="entry name" value="PInositol-4-P-4/5-kinase_core"/>
</dbReference>
<feature type="compositionally biased region" description="Low complexity" evidence="4">
    <location>
        <begin position="63"/>
        <end position="74"/>
    </location>
</feature>
<evidence type="ECO:0000256" key="2">
    <source>
        <dbReference type="ARBA" id="ARBA00022737"/>
    </source>
</evidence>
<keyword evidence="3" id="KW-0067">ATP-binding</keyword>
<dbReference type="GO" id="GO:0016308">
    <property type="term" value="F:1-phosphatidylinositol-4-phosphate 5-kinase activity"/>
    <property type="evidence" value="ECO:0007669"/>
    <property type="project" value="UniProtKB-EC"/>
</dbReference>
<dbReference type="GO" id="GO:0046854">
    <property type="term" value="P:phosphatidylinositol phosphate biosynthetic process"/>
    <property type="evidence" value="ECO:0007669"/>
    <property type="project" value="TreeGrafter"/>
</dbReference>
<dbReference type="GO" id="GO:0005886">
    <property type="term" value="C:plasma membrane"/>
    <property type="evidence" value="ECO:0007669"/>
    <property type="project" value="TreeGrafter"/>
</dbReference>
<feature type="compositionally biased region" description="Low complexity" evidence="4">
    <location>
        <begin position="853"/>
        <end position="863"/>
    </location>
</feature>
<evidence type="ECO:0000259" key="5">
    <source>
        <dbReference type="PROSITE" id="PS51455"/>
    </source>
</evidence>
<feature type="compositionally biased region" description="Polar residues" evidence="4">
    <location>
        <begin position="922"/>
        <end position="937"/>
    </location>
</feature>
<reference evidence="6 7" key="1">
    <citation type="journal article" date="2024" name="Nat. Commun.">
        <title>Phylogenomics reveals the evolutionary origins of lichenization in chlorophyte algae.</title>
        <authorList>
            <person name="Puginier C."/>
            <person name="Libourel C."/>
            <person name="Otte J."/>
            <person name="Skaloud P."/>
            <person name="Haon M."/>
            <person name="Grisel S."/>
            <person name="Petersen M."/>
            <person name="Berrin J.G."/>
            <person name="Delaux P.M."/>
            <person name="Dal Grande F."/>
            <person name="Keller J."/>
        </authorList>
    </citation>
    <scope>NUCLEOTIDE SEQUENCE [LARGE SCALE GENOMIC DNA]</scope>
    <source>
        <strain evidence="6 7">SAG 2523</strain>
    </source>
</reference>
<dbReference type="SUPFAM" id="SSF56104">
    <property type="entry name" value="SAICAR synthase-like"/>
    <property type="match status" value="2"/>
</dbReference>
<dbReference type="Pfam" id="PF02493">
    <property type="entry name" value="MORN"/>
    <property type="match status" value="3"/>
</dbReference>
<dbReference type="PANTHER" id="PTHR23086:SF8">
    <property type="entry name" value="PHOSPHATIDYLINOSITOL 5-PHOSPHATE 4-KINASE, ISOFORM A"/>
    <property type="match status" value="1"/>
</dbReference>
<sequence length="1196" mass="130315">MTRPTSAPPAVLPSLLRPSPLELPQASGAHPMRSRQSFGDRSAHSLISPRRTSTEDGSHLNITSPSTSQTTSTTMAQSGPTSLNTSDAGEPWSMLGDRGRAWSGGKGRRSFNVRRPPSEGSDGQLPSRPALHALVEDGEQSYQWADGGEYFGEWRQGHPHGRGTYISPDGDEYEGEWRYGKESGAGTLIKPNGSRFYGFWLRGQRHGEGMYTPASVGNRRAEVLYLQQWDKNVMREECVLRVAEDDIRRKQQKKEKKLERKSHANREGTAGDIQHRDGETIYKGHHSYELMRDLQRGITFSIARAGREEEEQRLELPPEDFTKIVTQQFPRMAEHKSFKWKDYCPAVFARLRETFGIDTRDYLLSLTGDKALRELPSPGKSGSVFFMSDDDRFLIKTVRKDEMHLLLLLIPQYYRHCKKHPDTLLTRFYGVHRVKPILGGTVRFVVMGNCLPTDVRLHRKYDLKGSTYGRTAGMKAQNPNAILKDLDLDLRLQLDPRTHQAMMQQIDADVALLEQLHVMDYSLLLGVHYKTWGDSQWQPPAAHQAYKSKGINLNPLAPLVRNMVGADPKHIFSGKAHLNKGQDVKAVYGKDFEQDPNTRRSDDEGGHSVGSDLSDDEEILTGDHRSEREPPPAQGMRRSSLEPATPETMLPAPQTGRHSNLPRLSSEESNQSNPVLDSPPARALRDQQHRIPTPFSSTSPDTGQIPGTGHPQGGNHAAAQGASSGVSSTASWRSLSLKKSQRSPSNGFGSPPSSRRASADSPSSASPPVRSPTSNNPPAAASSGAAAAGIHPNSFTSPLRGRRASADSPDLASPSMHTAPGPLSKHPPSADSPDGARPLVHTAPGPLCNYPPAAASSGAATAGMPTNRFATPPRDRRASADSLSFTSPPICMPASPFSNYPPAAASSGAATAGMPPHDLMSPPQTVRTSPGVQQYQRRSVGARPSSEPALQMVGGMQAARQAQPTSDPGQAPLDTRNSLDGSRRGSHRQVAFREDHLRTISGPSLNRTGSTSDLDIRELARLRGTVGSHSFTAAAADPLLRQRQRRGPTPRRSTSLLPNGIEGMRARMGNGLPDGGGSGADSGDDSPLRRRSSRRLCSLHSLGQPRLGCSTTAMAVSQPRLGESAAAHSPDGPGGGEKVMLYFGIIDFLQEYTLRKRMEHAMKRTVVDGKTISVVDPHQYAKRFKRSMRETFVSNA</sequence>
<dbReference type="EMBL" id="JALJOV010000003">
    <property type="protein sequence ID" value="KAK9868988.1"/>
    <property type="molecule type" value="Genomic_DNA"/>
</dbReference>
<evidence type="ECO:0000313" key="7">
    <source>
        <dbReference type="Proteomes" id="UP001485043"/>
    </source>
</evidence>
<feature type="compositionally biased region" description="Low complexity" evidence="4">
    <location>
        <begin position="12"/>
        <end position="24"/>
    </location>
</feature>
<feature type="compositionally biased region" description="Basic and acidic residues" evidence="4">
    <location>
        <begin position="621"/>
        <end position="630"/>
    </location>
</feature>
<dbReference type="InterPro" id="IPR023610">
    <property type="entry name" value="PInositol-4/5-P-5/4-kinase"/>
</dbReference>
<dbReference type="PANTHER" id="PTHR23086">
    <property type="entry name" value="PHOSPHATIDYLINOSITOL-4-PHOSPHATE 5-KINASE"/>
    <property type="match status" value="1"/>
</dbReference>
<feature type="compositionally biased region" description="Low complexity" evidence="4">
    <location>
        <begin position="742"/>
        <end position="789"/>
    </location>
</feature>
<feature type="compositionally biased region" description="Basic and acidic residues" evidence="4">
    <location>
        <begin position="256"/>
        <end position="266"/>
    </location>
</feature>
<dbReference type="EC" id="2.7.1.68" evidence="1"/>
<dbReference type="PROSITE" id="PS51455">
    <property type="entry name" value="PIPK"/>
    <property type="match status" value="1"/>
</dbReference>
<keyword evidence="7" id="KW-1185">Reference proteome</keyword>
<feature type="compositionally biased region" description="Polar residues" evidence="4">
    <location>
        <begin position="1001"/>
        <end position="1012"/>
    </location>
</feature>
<dbReference type="Gene3D" id="3.30.810.10">
    <property type="entry name" value="2-Layer Sandwich"/>
    <property type="match status" value="2"/>
</dbReference>
<feature type="compositionally biased region" description="Polar residues" evidence="4">
    <location>
        <begin position="75"/>
        <end position="87"/>
    </location>
</feature>
<keyword evidence="2" id="KW-0677">Repeat</keyword>
<dbReference type="SMART" id="SM00698">
    <property type="entry name" value="MORN"/>
    <property type="match status" value="3"/>
</dbReference>
<dbReference type="InterPro" id="IPR003409">
    <property type="entry name" value="MORN"/>
</dbReference>
<accession>A0AAW1TI35</accession>
<dbReference type="Pfam" id="PF01504">
    <property type="entry name" value="PIP5K"/>
    <property type="match status" value="2"/>
</dbReference>
<dbReference type="Proteomes" id="UP001485043">
    <property type="component" value="Unassembled WGS sequence"/>
</dbReference>
<feature type="compositionally biased region" description="Pro residues" evidence="4">
    <location>
        <begin position="1"/>
        <end position="11"/>
    </location>
</feature>
<feature type="region of interest" description="Disordered" evidence="4">
    <location>
        <begin position="922"/>
        <end position="1012"/>
    </location>
</feature>
<dbReference type="InterPro" id="IPR027484">
    <property type="entry name" value="PInositol-4-P-5-kinase_N"/>
</dbReference>
<gene>
    <name evidence="6" type="ORF">WJX84_003964</name>
</gene>
<evidence type="ECO:0000256" key="3">
    <source>
        <dbReference type="PROSITE-ProRule" id="PRU00781"/>
    </source>
</evidence>
<evidence type="ECO:0000256" key="1">
    <source>
        <dbReference type="ARBA" id="ARBA00012172"/>
    </source>
</evidence>
<dbReference type="SUPFAM" id="SSF82185">
    <property type="entry name" value="Histone H3 K4-specific methyltransferase SET7/9 N-terminal domain"/>
    <property type="match status" value="1"/>
</dbReference>
<keyword evidence="3" id="KW-0547">Nucleotide-binding</keyword>
<dbReference type="Gene3D" id="2.20.110.10">
    <property type="entry name" value="Histone H3 K4-specific methyltransferase SET7/9 N-terminal domain"/>
    <property type="match status" value="2"/>
</dbReference>
<dbReference type="Gene3D" id="3.30.800.10">
    <property type="entry name" value="Phosphatidylinositol Phosphate Kinase II Beta"/>
    <property type="match status" value="1"/>
</dbReference>
<name>A0AAW1TI35_9CHLO</name>
<feature type="region of interest" description="Disordered" evidence="4">
    <location>
        <begin position="249"/>
        <end position="274"/>
    </location>
</feature>
<feature type="region of interest" description="Disordered" evidence="4">
    <location>
        <begin position="593"/>
        <end position="885"/>
    </location>
</feature>
<organism evidence="6 7">
    <name type="scientific">Apatococcus fuscideae</name>
    <dbReference type="NCBI Taxonomy" id="2026836"/>
    <lineage>
        <taxon>Eukaryota</taxon>
        <taxon>Viridiplantae</taxon>
        <taxon>Chlorophyta</taxon>
        <taxon>core chlorophytes</taxon>
        <taxon>Trebouxiophyceae</taxon>
        <taxon>Chlorellales</taxon>
        <taxon>Chlorellaceae</taxon>
        <taxon>Apatococcus</taxon>
    </lineage>
</organism>
<dbReference type="AlphaFoldDB" id="A0AAW1TI35"/>
<dbReference type="GO" id="GO:0005524">
    <property type="term" value="F:ATP binding"/>
    <property type="evidence" value="ECO:0007669"/>
    <property type="project" value="UniProtKB-UniRule"/>
</dbReference>
<feature type="compositionally biased region" description="Basic and acidic residues" evidence="4">
    <location>
        <begin position="593"/>
        <end position="606"/>
    </location>
</feature>
<keyword evidence="3" id="KW-0808">Transferase</keyword>
<feature type="domain" description="PIPK" evidence="5">
    <location>
        <begin position="278"/>
        <end position="1192"/>
    </location>
</feature>
<feature type="region of interest" description="Disordered" evidence="4">
    <location>
        <begin position="1"/>
        <end position="128"/>
    </location>
</feature>
<feature type="compositionally biased region" description="Low complexity" evidence="4">
    <location>
        <begin position="717"/>
        <end position="731"/>
    </location>
</feature>
<keyword evidence="3" id="KW-0418">Kinase</keyword>